<sequence length="515" mass="59287">MIKYREILRLDAQEVSKRGIAASCKCSRNTITEVLEQAEKKGISWPLPEDLGDRELQKLLFPEKHVKDERYLPDMDYVHKEMAKTGVTLSLLWHEYVIICRNGNQIPYSYRQFCREYTKFVTSTKATMRIKRKPAETLEVDWAGSTMSVRDQTAGEVHEVSLFAATLSCSGYSYVEGFYSMNSLHWITGHIHAFEFFGGITQTIVPDNLKTGVEKPSYIDPVINRTYQELAEHYQTVIIPARVRKPKDKPSVEGTVGTITTWIIASLRNQVFFSLQELNEAVRLKLEEFNKKEFQKKKGSRLTAFLEEEKFALLPLPASRYEMAQWKKATLQPDYHIEEDKMYYSVPYEYIKHVVEIRVTRTMVEVFFNNFRIASHKRLFGKDGQSSTLFEHLPAKHQQFLTFTPAHFIEWGESVGPSTEKAVRTILANGTNEKQALKLCLGLSKLVAQYSEHELEVACEKSLAFSPRVSLNTIKTILKTERDIKTATQSQKKTVSLSKEHGFVRGADYYGRKDK</sequence>
<dbReference type="NCBIfam" id="NF033546">
    <property type="entry name" value="transpos_IS21"/>
    <property type="match status" value="1"/>
</dbReference>
<reference evidence="3" key="1">
    <citation type="submission" date="2016-10" db="EMBL/GenBank/DDBJ databases">
        <authorList>
            <person name="See-Too W.S."/>
        </authorList>
    </citation>
    <scope>NUCLEOTIDE SEQUENCE</scope>
    <source>
        <strain evidence="3">DSM 14505</strain>
    </source>
</reference>
<gene>
    <name evidence="3" type="ORF">BBH88_04590</name>
</gene>
<protein>
    <submittedName>
        <fullName evidence="3">Transposase</fullName>
    </submittedName>
</protein>
<feature type="domain" description="HTH IS408-type" evidence="1">
    <location>
        <begin position="4"/>
        <end position="82"/>
    </location>
</feature>
<dbReference type="InterPro" id="IPR054353">
    <property type="entry name" value="IstA-like_C"/>
</dbReference>
<dbReference type="InterPro" id="IPR001584">
    <property type="entry name" value="Integrase_cat-core"/>
</dbReference>
<dbReference type="PANTHER" id="PTHR35004">
    <property type="entry name" value="TRANSPOSASE RV3428C-RELATED"/>
    <property type="match status" value="1"/>
</dbReference>
<keyword evidence="4" id="KW-1185">Reference proteome</keyword>
<dbReference type="Proteomes" id="UP000092661">
    <property type="component" value="Chromosome"/>
</dbReference>
<dbReference type="EMBL" id="CP016534">
    <property type="protein sequence ID" value="ANU09623.1"/>
    <property type="molecule type" value="Genomic_DNA"/>
</dbReference>
<proteinExistence type="predicted"/>
<evidence type="ECO:0000259" key="1">
    <source>
        <dbReference type="PROSITE" id="PS50532"/>
    </source>
</evidence>
<dbReference type="PROSITE" id="PS50532">
    <property type="entry name" value="HTH_IS408"/>
    <property type="match status" value="1"/>
</dbReference>
<dbReference type="Pfam" id="PF22483">
    <property type="entry name" value="Mu-transpos_C_2"/>
    <property type="match status" value="1"/>
</dbReference>
<feature type="domain" description="Integrase catalytic" evidence="2">
    <location>
        <begin position="130"/>
        <end position="315"/>
    </location>
</feature>
<accession>A0ABN4RCH5</accession>
<dbReference type="PANTHER" id="PTHR35004:SF8">
    <property type="entry name" value="TRANSPOSASE RV3428C-RELATED"/>
    <property type="match status" value="1"/>
</dbReference>
<evidence type="ECO:0000313" key="3">
    <source>
        <dbReference type="EMBL" id="ANU09623.1"/>
    </source>
</evidence>
<organism evidence="3 4">
    <name type="scientific">Planococcus antarcticus DSM 14505</name>
    <dbReference type="NCBI Taxonomy" id="1185653"/>
    <lineage>
        <taxon>Bacteria</taxon>
        <taxon>Bacillati</taxon>
        <taxon>Bacillota</taxon>
        <taxon>Bacilli</taxon>
        <taxon>Bacillales</taxon>
        <taxon>Caryophanaceae</taxon>
        <taxon>Planococcus</taxon>
    </lineage>
</organism>
<evidence type="ECO:0000259" key="2">
    <source>
        <dbReference type="PROSITE" id="PS50994"/>
    </source>
</evidence>
<name>A0ABN4RCH5_9BACL</name>
<dbReference type="InterPro" id="IPR017895">
    <property type="entry name" value="HTH_IS408/IS1162_type"/>
</dbReference>
<dbReference type="PROSITE" id="PS50994">
    <property type="entry name" value="INTEGRASE"/>
    <property type="match status" value="1"/>
</dbReference>
<dbReference type="RefSeq" id="WP_065536434.1">
    <property type="nucleotide sequence ID" value="NZ_CP016534.2"/>
</dbReference>
<evidence type="ECO:0000313" key="4">
    <source>
        <dbReference type="Proteomes" id="UP000092661"/>
    </source>
</evidence>